<dbReference type="InterPro" id="IPR004805">
    <property type="entry name" value="DnaE2/DnaE/PolC"/>
</dbReference>
<gene>
    <name evidence="14" type="primary">dnaE</name>
    <name evidence="14" type="ORF">FIV46_02150</name>
</gene>
<dbReference type="InterPro" id="IPR029460">
    <property type="entry name" value="DNAPol_HHH"/>
</dbReference>
<dbReference type="PANTHER" id="PTHR32294">
    <property type="entry name" value="DNA POLYMERASE III SUBUNIT ALPHA"/>
    <property type="match status" value="1"/>
</dbReference>
<dbReference type="InterPro" id="IPR040982">
    <property type="entry name" value="DNA_pol3_finger"/>
</dbReference>
<dbReference type="Gene3D" id="1.10.150.870">
    <property type="match status" value="1"/>
</dbReference>
<dbReference type="NCBIfam" id="TIGR00594">
    <property type="entry name" value="polc"/>
    <property type="match status" value="1"/>
</dbReference>
<reference evidence="15" key="1">
    <citation type="submission" date="2019-06" db="EMBL/GenBank/DDBJ databases">
        <title>The complete genome of Emcibacter congregatus ZYLT.</title>
        <authorList>
            <person name="Zhao Z."/>
        </authorList>
    </citation>
    <scope>NUCLEOTIDE SEQUENCE [LARGE SCALE GENOMIC DNA]</scope>
    <source>
        <strain evidence="15">MCCC 1A06723</strain>
    </source>
</reference>
<evidence type="ECO:0000313" key="14">
    <source>
        <dbReference type="EMBL" id="TPD62902.1"/>
    </source>
</evidence>
<protein>
    <recommendedName>
        <fullName evidence="4">DNA polymerase III subunit alpha</fullName>
        <ecNumber evidence="3">2.7.7.7</ecNumber>
    </recommendedName>
</protein>
<dbReference type="Gene3D" id="3.20.20.140">
    <property type="entry name" value="Metal-dependent hydrolases"/>
    <property type="match status" value="1"/>
</dbReference>
<dbReference type="InterPro" id="IPR041931">
    <property type="entry name" value="DNA_pol3_alpha_thumb_dom"/>
</dbReference>
<keyword evidence="5" id="KW-0963">Cytoplasm</keyword>
<dbReference type="AlphaFoldDB" id="A0A501PS58"/>
<evidence type="ECO:0000256" key="5">
    <source>
        <dbReference type="ARBA" id="ARBA00022490"/>
    </source>
</evidence>
<dbReference type="GO" id="GO:0003676">
    <property type="term" value="F:nucleic acid binding"/>
    <property type="evidence" value="ECO:0007669"/>
    <property type="project" value="InterPro"/>
</dbReference>
<keyword evidence="15" id="KW-1185">Reference proteome</keyword>
<comment type="caution">
    <text evidence="14">The sequence shown here is derived from an EMBL/GenBank/DDBJ whole genome shotgun (WGS) entry which is preliminary data.</text>
</comment>
<comment type="subunit">
    <text evidence="11">DNA polymerase III contains a core (composed of alpha, epsilon and theta chains) that associates with a tau subunit. This core dimerizes to form the POLIII' complex. PolIII' associates with the gamma complex (composed of gamma, delta, delta', psi and chi chains) and with the beta chain to form the complete DNA polymerase III complex.</text>
</comment>
<dbReference type="PANTHER" id="PTHR32294:SF0">
    <property type="entry name" value="DNA POLYMERASE III SUBUNIT ALPHA"/>
    <property type="match status" value="1"/>
</dbReference>
<dbReference type="CDD" id="cd04485">
    <property type="entry name" value="DnaE_OBF"/>
    <property type="match status" value="1"/>
</dbReference>
<organism evidence="14 15">
    <name type="scientific">Emcibacter nanhaiensis</name>
    <dbReference type="NCBI Taxonomy" id="1505037"/>
    <lineage>
        <taxon>Bacteria</taxon>
        <taxon>Pseudomonadati</taxon>
        <taxon>Pseudomonadota</taxon>
        <taxon>Alphaproteobacteria</taxon>
        <taxon>Emcibacterales</taxon>
        <taxon>Emcibacteraceae</taxon>
        <taxon>Emcibacter</taxon>
    </lineage>
</organism>
<name>A0A501PS58_9PROT</name>
<evidence type="ECO:0000256" key="1">
    <source>
        <dbReference type="ARBA" id="ARBA00004496"/>
    </source>
</evidence>
<dbReference type="Gene3D" id="1.10.10.1600">
    <property type="entry name" value="Bacterial DNA polymerase III alpha subunit, thumb domain"/>
    <property type="match status" value="1"/>
</dbReference>
<dbReference type="RefSeq" id="WP_139938152.1">
    <property type="nucleotide sequence ID" value="NZ_JBHSYP010000022.1"/>
</dbReference>
<dbReference type="NCBIfam" id="NF004226">
    <property type="entry name" value="PRK05673.1"/>
    <property type="match status" value="1"/>
</dbReference>
<evidence type="ECO:0000256" key="11">
    <source>
        <dbReference type="ARBA" id="ARBA00026073"/>
    </source>
</evidence>
<evidence type="ECO:0000259" key="13">
    <source>
        <dbReference type="SMART" id="SM00481"/>
    </source>
</evidence>
<keyword evidence="7 14" id="KW-0548">Nucleotidyltransferase</keyword>
<keyword evidence="6 14" id="KW-0808">Transferase</keyword>
<feature type="domain" description="Polymerase/histidinol phosphatase N-terminal" evidence="13">
    <location>
        <begin position="7"/>
        <end position="74"/>
    </location>
</feature>
<dbReference type="InterPro" id="IPR049821">
    <property type="entry name" value="PolIIIA_DnaE1_PHP"/>
</dbReference>
<dbReference type="GO" id="GO:0006260">
    <property type="term" value="P:DNA replication"/>
    <property type="evidence" value="ECO:0007669"/>
    <property type="project" value="UniProtKB-KW"/>
</dbReference>
<evidence type="ECO:0000256" key="10">
    <source>
        <dbReference type="ARBA" id="ARBA00025611"/>
    </source>
</evidence>
<dbReference type="Proteomes" id="UP000319148">
    <property type="component" value="Unassembled WGS sequence"/>
</dbReference>
<proteinExistence type="inferred from homology"/>
<dbReference type="EC" id="2.7.7.7" evidence="3"/>
<dbReference type="Pfam" id="PF14579">
    <property type="entry name" value="HHH_6"/>
    <property type="match status" value="1"/>
</dbReference>
<dbReference type="GO" id="GO:0005737">
    <property type="term" value="C:cytoplasm"/>
    <property type="evidence" value="ECO:0007669"/>
    <property type="project" value="UniProtKB-SubCell"/>
</dbReference>
<keyword evidence="9" id="KW-0239">DNA-directed DNA polymerase</keyword>
<evidence type="ECO:0000256" key="7">
    <source>
        <dbReference type="ARBA" id="ARBA00022695"/>
    </source>
</evidence>
<evidence type="ECO:0000256" key="6">
    <source>
        <dbReference type="ARBA" id="ARBA00022679"/>
    </source>
</evidence>
<dbReference type="Pfam" id="PF07733">
    <property type="entry name" value="DNA_pol3_alpha"/>
    <property type="match status" value="1"/>
</dbReference>
<sequence length="1171" mass="129784">MSNHSFIHLRLHTAYSLSEGAIHVKALPKLCTQHNMPAVAITDTNNMFGMLEASLTLPGSGIQPIVGCCLSITHGPEELQGTVRRPEPGSIALLAQTDQGYHNLMELVSQAHLESAVHEPPQIGLSLLEGKTDGVICLSGGHKGPIGKYLLDEDEEKAAEVTRKLMALFPGRLYMELMRHGMSEEEQCEDKLLDLAYAHDIPLVATNDVHFPTRNMYAAHDALLCIADGAYVEQDDRRKLTPEHYFKSPDEMARLFEDLPEAITNTVVVAQRCAYKVPTIDPILPKFTADENTSEAETLRQFATKGLEARLEAHVFTGDETPEEREEKAKPYFDRLDYELGIIINMDFPGYFLIVSDFIQWSKDHNIPVGPGRGSGAGSVVAWALLITDLDPLRFSLLFERFLNPERVSMPDFDIDFCQDKRDQVIKYVQDKYGHDQVAQIITFGKLQARAVVRDVGRVLQMPYGQVDRLSKMIPSNPANPVTLSEALESEERLQAERDSDPTTARLIDMALQLEGLYRHASTHAAGVVIGDRPLHQLVPLYRDPKSDMPVTQFNMKFVEQAGLVKFDFLGLKTLTVLAKAVENIRPRGIDIDLSQVPLDDKPSFELMGRGKTVGVFQLESSGMQNVLLQMKPDLFEDIIAVVALYRPGPMDNIPRYIACKHGEEEPDYLHPLLVEVLKETYGVIIYQEQVMQIAQILADYSLGEADLLRRAMGKKIAAEMDKQRARFQEGADNKGVDPKQAAHIFDLVAKFAGYGFNKSHAAAYALVAYHTAYLKANFPVEFMAAIMSLDLNNTDKLQIFKEELKSLHIPILPPDVNKSQVEFSVEVIEGERDDEHIGGARGDGVLRGVRYALAGLKNVGSAAMESLVAEREKNGPFKSLEDFCARIDTHHINKRALENMAKAGAFDSINPNRAQVFQSVEMLLKQASAATQERNSDQVSLFGDVVEEPNLVLPDVNDWALIDRLNNEREAIGFYLSAHPLDAYDKVLARQKVVPSSEIEARATGKGGVVKLAGTIQSLKEKRSQRGNKYAFLGLSDAAGAYEVTLFSEVLNAKRDMLEAGNSVIVTAEVRKTDEGAVRLTAQGIESIDQVAARTAKGLEIFVENEKSLTAVKEILEQHKGGRGTVTFKIKVDDGEKFDIDVELGEGYVISPAVRNAIVTMKGITEAREI</sequence>
<dbReference type="GO" id="GO:0003887">
    <property type="term" value="F:DNA-directed DNA polymerase activity"/>
    <property type="evidence" value="ECO:0007669"/>
    <property type="project" value="UniProtKB-KW"/>
</dbReference>
<dbReference type="EMBL" id="VFIY01000004">
    <property type="protein sequence ID" value="TPD62902.1"/>
    <property type="molecule type" value="Genomic_DNA"/>
</dbReference>
<evidence type="ECO:0000256" key="9">
    <source>
        <dbReference type="ARBA" id="ARBA00022932"/>
    </source>
</evidence>
<dbReference type="SUPFAM" id="SSF160975">
    <property type="entry name" value="AF1531-like"/>
    <property type="match status" value="1"/>
</dbReference>
<dbReference type="InterPro" id="IPR016195">
    <property type="entry name" value="Pol/histidinol_Pase-like"/>
</dbReference>
<accession>A0A501PS58</accession>
<dbReference type="InterPro" id="IPR004013">
    <property type="entry name" value="PHP_dom"/>
</dbReference>
<comment type="function">
    <text evidence="10">DNA polymerase III is a complex, multichain enzyme responsible for most of the replicative synthesis in bacteria. This DNA polymerase also exhibits 3' to 5' exonuclease activity. The alpha chain is the DNA polymerase.</text>
</comment>
<evidence type="ECO:0000256" key="8">
    <source>
        <dbReference type="ARBA" id="ARBA00022705"/>
    </source>
</evidence>
<dbReference type="Pfam" id="PF02811">
    <property type="entry name" value="PHP"/>
    <property type="match status" value="1"/>
</dbReference>
<comment type="catalytic activity">
    <reaction evidence="12">
        <text>DNA(n) + a 2'-deoxyribonucleoside 5'-triphosphate = DNA(n+1) + diphosphate</text>
        <dbReference type="Rhea" id="RHEA:22508"/>
        <dbReference type="Rhea" id="RHEA-COMP:17339"/>
        <dbReference type="Rhea" id="RHEA-COMP:17340"/>
        <dbReference type="ChEBI" id="CHEBI:33019"/>
        <dbReference type="ChEBI" id="CHEBI:61560"/>
        <dbReference type="ChEBI" id="CHEBI:173112"/>
        <dbReference type="EC" id="2.7.7.7"/>
    </reaction>
</comment>
<evidence type="ECO:0000256" key="3">
    <source>
        <dbReference type="ARBA" id="ARBA00012417"/>
    </source>
</evidence>
<dbReference type="SUPFAM" id="SSF89550">
    <property type="entry name" value="PHP domain-like"/>
    <property type="match status" value="1"/>
</dbReference>
<dbReference type="Pfam" id="PF17657">
    <property type="entry name" value="DNA_pol3_finger"/>
    <property type="match status" value="1"/>
</dbReference>
<dbReference type="OrthoDB" id="9803237at2"/>
<dbReference type="InterPro" id="IPR011708">
    <property type="entry name" value="DNA_pol3_alpha_NTPase_dom"/>
</dbReference>
<evidence type="ECO:0000256" key="12">
    <source>
        <dbReference type="ARBA" id="ARBA00049244"/>
    </source>
</evidence>
<dbReference type="Pfam" id="PF01336">
    <property type="entry name" value="tRNA_anti-codon"/>
    <property type="match status" value="1"/>
</dbReference>
<dbReference type="GO" id="GO:0008408">
    <property type="term" value="F:3'-5' exonuclease activity"/>
    <property type="evidence" value="ECO:0007669"/>
    <property type="project" value="InterPro"/>
</dbReference>
<keyword evidence="8" id="KW-0235">DNA replication</keyword>
<dbReference type="InterPro" id="IPR004365">
    <property type="entry name" value="NA-bd_OB_tRNA"/>
</dbReference>
<comment type="similarity">
    <text evidence="2">Belongs to the DNA polymerase type-C family. DnaE subfamily.</text>
</comment>
<dbReference type="CDD" id="cd07433">
    <property type="entry name" value="PHP_PolIIIA_DnaE1"/>
    <property type="match status" value="1"/>
</dbReference>
<comment type="subcellular location">
    <subcellularLocation>
        <location evidence="1">Cytoplasm</location>
    </subcellularLocation>
</comment>
<dbReference type="SMART" id="SM00481">
    <property type="entry name" value="POLIIIAc"/>
    <property type="match status" value="1"/>
</dbReference>
<dbReference type="InterPro" id="IPR003141">
    <property type="entry name" value="Pol/His_phosphatase_N"/>
</dbReference>
<evidence type="ECO:0000256" key="2">
    <source>
        <dbReference type="ARBA" id="ARBA00009496"/>
    </source>
</evidence>
<evidence type="ECO:0000256" key="4">
    <source>
        <dbReference type="ARBA" id="ARBA00019114"/>
    </source>
</evidence>
<evidence type="ECO:0000313" key="15">
    <source>
        <dbReference type="Proteomes" id="UP000319148"/>
    </source>
</evidence>